<evidence type="ECO:0000313" key="2">
    <source>
        <dbReference type="Proteomes" id="UP000005237"/>
    </source>
</evidence>
<proteinExistence type="predicted"/>
<protein>
    <submittedName>
        <fullName evidence="1">Uncharacterized protein</fullName>
    </submittedName>
</protein>
<organism evidence="1 2">
    <name type="scientific">Caenorhabditis japonica</name>
    <dbReference type="NCBI Taxonomy" id="281687"/>
    <lineage>
        <taxon>Eukaryota</taxon>
        <taxon>Metazoa</taxon>
        <taxon>Ecdysozoa</taxon>
        <taxon>Nematoda</taxon>
        <taxon>Chromadorea</taxon>
        <taxon>Rhabditida</taxon>
        <taxon>Rhabditina</taxon>
        <taxon>Rhabditomorpha</taxon>
        <taxon>Rhabditoidea</taxon>
        <taxon>Rhabditidae</taxon>
        <taxon>Peloderinae</taxon>
        <taxon>Caenorhabditis</taxon>
    </lineage>
</organism>
<dbReference type="AlphaFoldDB" id="A0A8R1IEW3"/>
<keyword evidence="2" id="KW-1185">Reference proteome</keyword>
<accession>A0A8R1IEW3</accession>
<sequence length="115" mass="13123">MLALRLKMRKKSNFLVPTRSIVRDNPVFHTHTHTLYAVICECMSPLLLWMRRDAIPTTSSSVLFLILIVSTSSFQEYPLAHLFVALCLFCLSLARSLTRSSCVRTFATSPLSFKR</sequence>
<dbReference type="Proteomes" id="UP000005237">
    <property type="component" value="Unassembled WGS sequence"/>
</dbReference>
<evidence type="ECO:0000313" key="1">
    <source>
        <dbReference type="EnsemblMetazoa" id="CJA30880.1"/>
    </source>
</evidence>
<reference evidence="1" key="2">
    <citation type="submission" date="2022-06" db="UniProtKB">
        <authorList>
            <consortium name="EnsemblMetazoa"/>
        </authorList>
    </citation>
    <scope>IDENTIFICATION</scope>
    <source>
        <strain evidence="1">DF5081</strain>
    </source>
</reference>
<dbReference type="EnsemblMetazoa" id="CJA30880.1">
    <property type="protein sequence ID" value="CJA30880.1"/>
    <property type="gene ID" value="WBGene00206727"/>
</dbReference>
<reference evidence="2" key="1">
    <citation type="submission" date="2010-08" db="EMBL/GenBank/DDBJ databases">
        <authorList>
            <consortium name="Caenorhabditis japonica Sequencing Consortium"/>
            <person name="Wilson R.K."/>
        </authorList>
    </citation>
    <scope>NUCLEOTIDE SEQUENCE [LARGE SCALE GENOMIC DNA]</scope>
    <source>
        <strain evidence="2">DF5081</strain>
    </source>
</reference>
<name>A0A8R1IEW3_CAEJA</name>